<organism evidence="1 2">
    <name type="scientific">Vespula pensylvanica</name>
    <name type="common">Western yellow jacket</name>
    <name type="synonym">Wasp</name>
    <dbReference type="NCBI Taxonomy" id="30213"/>
    <lineage>
        <taxon>Eukaryota</taxon>
        <taxon>Metazoa</taxon>
        <taxon>Ecdysozoa</taxon>
        <taxon>Arthropoda</taxon>
        <taxon>Hexapoda</taxon>
        <taxon>Insecta</taxon>
        <taxon>Pterygota</taxon>
        <taxon>Neoptera</taxon>
        <taxon>Endopterygota</taxon>
        <taxon>Hymenoptera</taxon>
        <taxon>Apocrita</taxon>
        <taxon>Aculeata</taxon>
        <taxon>Vespoidea</taxon>
        <taxon>Vespidae</taxon>
        <taxon>Vespinae</taxon>
        <taxon>Vespula</taxon>
    </lineage>
</organism>
<proteinExistence type="predicted"/>
<accession>A0A834UGK7</accession>
<protein>
    <submittedName>
        <fullName evidence="1">Uncharacterized protein</fullName>
    </submittedName>
</protein>
<sequence>MKDDKVLAKAGRVDVTPPVGSNLHLFPSRHWLAKYGIVTMLMFSKVEEGENESKGKELHRKHGESMTFQGSILARSYMYGDFQSCWKFADALHRPPSSPLYRVI</sequence>
<comment type="caution">
    <text evidence="1">The sequence shown here is derived from an EMBL/GenBank/DDBJ whole genome shotgun (WGS) entry which is preliminary data.</text>
</comment>
<keyword evidence="2" id="KW-1185">Reference proteome</keyword>
<gene>
    <name evidence="1" type="ORF">H0235_001222</name>
</gene>
<reference evidence="1" key="1">
    <citation type="journal article" date="2020" name="G3 (Bethesda)">
        <title>High-Quality Assemblies for Three Invasive Social Wasps from the &lt;i&gt;Vespula&lt;/i&gt; Genus.</title>
        <authorList>
            <person name="Harrop T.W.R."/>
            <person name="Guhlin J."/>
            <person name="McLaughlin G.M."/>
            <person name="Permina E."/>
            <person name="Stockwell P."/>
            <person name="Gilligan J."/>
            <person name="Le Lec M.F."/>
            <person name="Gruber M.A.M."/>
            <person name="Quinn O."/>
            <person name="Lovegrove M."/>
            <person name="Duncan E.J."/>
            <person name="Remnant E.J."/>
            <person name="Van Eeckhoven J."/>
            <person name="Graham B."/>
            <person name="Knapp R.A."/>
            <person name="Langford K.W."/>
            <person name="Kronenberg Z."/>
            <person name="Press M.O."/>
            <person name="Eacker S.M."/>
            <person name="Wilson-Rankin E.E."/>
            <person name="Purcell J."/>
            <person name="Lester P.J."/>
            <person name="Dearden P.K."/>
        </authorList>
    </citation>
    <scope>NUCLEOTIDE SEQUENCE</scope>
    <source>
        <strain evidence="1">Volc-1</strain>
    </source>
</reference>
<dbReference type="EMBL" id="JACSDY010000001">
    <property type="protein sequence ID" value="KAF7438831.1"/>
    <property type="molecule type" value="Genomic_DNA"/>
</dbReference>
<dbReference type="AlphaFoldDB" id="A0A834UGK7"/>
<dbReference type="Proteomes" id="UP000600918">
    <property type="component" value="Unassembled WGS sequence"/>
</dbReference>
<name>A0A834UGK7_VESPE</name>
<evidence type="ECO:0000313" key="2">
    <source>
        <dbReference type="Proteomes" id="UP000600918"/>
    </source>
</evidence>
<evidence type="ECO:0000313" key="1">
    <source>
        <dbReference type="EMBL" id="KAF7438831.1"/>
    </source>
</evidence>